<feature type="domain" description="Calcineurin-like phosphoesterase" evidence="3">
    <location>
        <begin position="1"/>
        <end position="148"/>
    </location>
</feature>
<dbReference type="InterPro" id="IPR000979">
    <property type="entry name" value="Phosphodiesterase_MJ0936/Vps29"/>
</dbReference>
<protein>
    <recommendedName>
        <fullName evidence="2">Phosphoesterase</fullName>
        <ecNumber evidence="2">3.1.4.-</ecNumber>
    </recommendedName>
</protein>
<dbReference type="InterPro" id="IPR024654">
    <property type="entry name" value="Calcineurin-like_PHP_lpxH"/>
</dbReference>
<sequence length="158" mass="17981">MKICVFSDTHGHISQIKDRLIHLDQEVDAFWFLGDYAKDCKVLKKVLKKKISIVRGNCDFNSHEPEEQILEVEGKRVLLTHGHHYNVKNTLTTLYLKAKSSEVDLVCFGHTHMALYEKEGGVVFFNPGSPTSPRGRIHPSLGVVTIDKESILCDHIWL</sequence>
<proteinExistence type="inferred from homology"/>
<dbReference type="EC" id="3.1.4.-" evidence="2"/>
<gene>
    <name evidence="4" type="ORF">ISU02_19215</name>
</gene>
<dbReference type="PANTHER" id="PTHR11124">
    <property type="entry name" value="VACUOLAR SORTING PROTEIN VPS29"/>
    <property type="match status" value="1"/>
</dbReference>
<evidence type="ECO:0000259" key="3">
    <source>
        <dbReference type="Pfam" id="PF12850"/>
    </source>
</evidence>
<evidence type="ECO:0000313" key="4">
    <source>
        <dbReference type="EMBL" id="MBF4695236.1"/>
    </source>
</evidence>
<dbReference type="SUPFAM" id="SSF56300">
    <property type="entry name" value="Metallo-dependent phosphatases"/>
    <property type="match status" value="1"/>
</dbReference>
<accession>A0ABR9ZZ50</accession>
<dbReference type="NCBIfam" id="TIGR00040">
    <property type="entry name" value="yfcE"/>
    <property type="match status" value="1"/>
</dbReference>
<comment type="similarity">
    <text evidence="1 2">Belongs to the metallophosphoesterase superfamily. YfcE family.</text>
</comment>
<dbReference type="InterPro" id="IPR029052">
    <property type="entry name" value="Metallo-depent_PP-like"/>
</dbReference>
<evidence type="ECO:0000256" key="1">
    <source>
        <dbReference type="ARBA" id="ARBA00008950"/>
    </source>
</evidence>
<name>A0ABR9ZZ50_9FIRM</name>
<comment type="caution">
    <text evidence="4">The sequence shown here is derived from an EMBL/GenBank/DDBJ whole genome shotgun (WGS) entry which is preliminary data.</text>
</comment>
<keyword evidence="2" id="KW-0479">Metal-binding</keyword>
<dbReference type="Gene3D" id="3.60.21.10">
    <property type="match status" value="1"/>
</dbReference>
<dbReference type="EMBL" id="JADKNH010000014">
    <property type="protein sequence ID" value="MBF4695236.1"/>
    <property type="molecule type" value="Genomic_DNA"/>
</dbReference>
<reference evidence="4 5" key="1">
    <citation type="submission" date="2020-11" db="EMBL/GenBank/DDBJ databases">
        <title>Fusibacter basophilias sp. nov.</title>
        <authorList>
            <person name="Qiu D."/>
        </authorList>
    </citation>
    <scope>NUCLEOTIDE SEQUENCE [LARGE SCALE GENOMIC DNA]</scope>
    <source>
        <strain evidence="4 5">Q10-2</strain>
    </source>
</reference>
<evidence type="ECO:0000313" key="5">
    <source>
        <dbReference type="Proteomes" id="UP000614200"/>
    </source>
</evidence>
<evidence type="ECO:0000256" key="2">
    <source>
        <dbReference type="RuleBase" id="RU362039"/>
    </source>
</evidence>
<keyword evidence="5" id="KW-1185">Reference proteome</keyword>
<comment type="cofactor">
    <cofactor evidence="2">
        <name>a divalent metal cation</name>
        <dbReference type="ChEBI" id="CHEBI:60240"/>
    </cofactor>
</comment>
<organism evidence="4 5">
    <name type="scientific">Fusibacter ferrireducens</name>
    <dbReference type="NCBI Taxonomy" id="2785058"/>
    <lineage>
        <taxon>Bacteria</taxon>
        <taxon>Bacillati</taxon>
        <taxon>Bacillota</taxon>
        <taxon>Clostridia</taxon>
        <taxon>Eubacteriales</taxon>
        <taxon>Eubacteriales Family XII. Incertae Sedis</taxon>
        <taxon>Fusibacter</taxon>
    </lineage>
</organism>
<dbReference type="RefSeq" id="WP_194703479.1">
    <property type="nucleotide sequence ID" value="NZ_JADKNH010000014.1"/>
</dbReference>
<dbReference type="Pfam" id="PF12850">
    <property type="entry name" value="Metallophos_2"/>
    <property type="match status" value="1"/>
</dbReference>
<dbReference type="Proteomes" id="UP000614200">
    <property type="component" value="Unassembled WGS sequence"/>
</dbReference>